<dbReference type="EMBL" id="JACXVP010000004">
    <property type="protein sequence ID" value="KAG5609894.1"/>
    <property type="molecule type" value="Genomic_DNA"/>
</dbReference>
<name>A0A9J5ZGE0_SOLCO</name>
<protein>
    <submittedName>
        <fullName evidence="1">Uncharacterized protein</fullName>
    </submittedName>
</protein>
<accession>A0A9J5ZGE0</accession>
<evidence type="ECO:0000313" key="2">
    <source>
        <dbReference type="Proteomes" id="UP000824120"/>
    </source>
</evidence>
<evidence type="ECO:0000313" key="1">
    <source>
        <dbReference type="EMBL" id="KAG5609894.1"/>
    </source>
</evidence>
<dbReference type="Proteomes" id="UP000824120">
    <property type="component" value="Chromosome 4"/>
</dbReference>
<sequence>MKEIQLMNVNIAALTFGMRKELIRSVKKKRHGFTLCCGHGKIKLPNPKDPPTVLKELLFG</sequence>
<reference evidence="1 2" key="1">
    <citation type="submission" date="2020-09" db="EMBL/GenBank/DDBJ databases">
        <title>De no assembly of potato wild relative species, Solanum commersonii.</title>
        <authorList>
            <person name="Cho K."/>
        </authorList>
    </citation>
    <scope>NUCLEOTIDE SEQUENCE [LARGE SCALE GENOMIC DNA]</scope>
    <source>
        <strain evidence="1">LZ3.2</strain>
        <tissue evidence="1">Leaf</tissue>
    </source>
</reference>
<comment type="caution">
    <text evidence="1">The sequence shown here is derived from an EMBL/GenBank/DDBJ whole genome shotgun (WGS) entry which is preliminary data.</text>
</comment>
<organism evidence="1 2">
    <name type="scientific">Solanum commersonii</name>
    <name type="common">Commerson's wild potato</name>
    <name type="synonym">Commerson's nightshade</name>
    <dbReference type="NCBI Taxonomy" id="4109"/>
    <lineage>
        <taxon>Eukaryota</taxon>
        <taxon>Viridiplantae</taxon>
        <taxon>Streptophyta</taxon>
        <taxon>Embryophyta</taxon>
        <taxon>Tracheophyta</taxon>
        <taxon>Spermatophyta</taxon>
        <taxon>Magnoliopsida</taxon>
        <taxon>eudicotyledons</taxon>
        <taxon>Gunneridae</taxon>
        <taxon>Pentapetalae</taxon>
        <taxon>asterids</taxon>
        <taxon>lamiids</taxon>
        <taxon>Solanales</taxon>
        <taxon>Solanaceae</taxon>
        <taxon>Solanoideae</taxon>
        <taxon>Solaneae</taxon>
        <taxon>Solanum</taxon>
    </lineage>
</organism>
<dbReference type="AlphaFoldDB" id="A0A9J5ZGE0"/>
<gene>
    <name evidence="1" type="ORF">H5410_021175</name>
</gene>
<proteinExistence type="predicted"/>
<keyword evidence="2" id="KW-1185">Reference proteome</keyword>